<organism evidence="4 5">
    <name type="scientific">Halocaridina rubra</name>
    <name type="common">Hawaiian red shrimp</name>
    <dbReference type="NCBI Taxonomy" id="373956"/>
    <lineage>
        <taxon>Eukaryota</taxon>
        <taxon>Metazoa</taxon>
        <taxon>Ecdysozoa</taxon>
        <taxon>Arthropoda</taxon>
        <taxon>Crustacea</taxon>
        <taxon>Multicrustacea</taxon>
        <taxon>Malacostraca</taxon>
        <taxon>Eumalacostraca</taxon>
        <taxon>Eucarida</taxon>
        <taxon>Decapoda</taxon>
        <taxon>Pleocyemata</taxon>
        <taxon>Caridea</taxon>
        <taxon>Atyoidea</taxon>
        <taxon>Atyidae</taxon>
        <taxon>Halocaridina</taxon>
    </lineage>
</organism>
<keyword evidence="3" id="KW-0408">Iron</keyword>
<dbReference type="GO" id="GO:0004656">
    <property type="term" value="F:procollagen-proline 4-dioxygenase activity"/>
    <property type="evidence" value="ECO:0007669"/>
    <property type="project" value="UniProtKB-EC"/>
</dbReference>
<keyword evidence="5" id="KW-1185">Reference proteome</keyword>
<dbReference type="GO" id="GO:0031418">
    <property type="term" value="F:L-ascorbic acid binding"/>
    <property type="evidence" value="ECO:0007669"/>
    <property type="project" value="UniProtKB-KW"/>
</dbReference>
<dbReference type="EC" id="1.14.11.2" evidence="4"/>
<name>A0AAN9AGJ3_HALRR</name>
<accession>A0AAN9AGJ3</accession>
<proteinExistence type="predicted"/>
<dbReference type="Gene3D" id="2.60.120.620">
    <property type="entry name" value="q2cbj1_9rhob like domain"/>
    <property type="match status" value="1"/>
</dbReference>
<evidence type="ECO:0000313" key="4">
    <source>
        <dbReference type="EMBL" id="KAK7086466.1"/>
    </source>
</evidence>
<protein>
    <submittedName>
        <fullName evidence="4">Prolyl 4-hydroxylase subunit alpha-1</fullName>
        <ecNumber evidence="4">1.14.11.2</ecNumber>
    </submittedName>
</protein>
<sequence>MSITGGRLVFPWAGLSVKPVEGAAVVWWNLLASHEHDFLTRHASCPILRGHKWIVTKWVGYNAQWNIQPCPLDPSRKITLG</sequence>
<evidence type="ECO:0000256" key="2">
    <source>
        <dbReference type="ARBA" id="ARBA00022896"/>
    </source>
</evidence>
<evidence type="ECO:0000256" key="1">
    <source>
        <dbReference type="ARBA" id="ARBA00022723"/>
    </source>
</evidence>
<gene>
    <name evidence="4" type="primary">P4HA1</name>
    <name evidence="4" type="ORF">SK128_012591</name>
</gene>
<evidence type="ECO:0000256" key="3">
    <source>
        <dbReference type="ARBA" id="ARBA00023004"/>
    </source>
</evidence>
<dbReference type="GO" id="GO:0046872">
    <property type="term" value="F:metal ion binding"/>
    <property type="evidence" value="ECO:0007669"/>
    <property type="project" value="UniProtKB-KW"/>
</dbReference>
<dbReference type="GO" id="GO:0005783">
    <property type="term" value="C:endoplasmic reticulum"/>
    <property type="evidence" value="ECO:0007669"/>
    <property type="project" value="TreeGrafter"/>
</dbReference>
<dbReference type="AlphaFoldDB" id="A0AAN9AGJ3"/>
<reference evidence="4 5" key="1">
    <citation type="submission" date="2023-11" db="EMBL/GenBank/DDBJ databases">
        <title>Halocaridina rubra genome assembly.</title>
        <authorList>
            <person name="Smith C."/>
        </authorList>
    </citation>
    <scope>NUCLEOTIDE SEQUENCE [LARGE SCALE GENOMIC DNA]</scope>
    <source>
        <strain evidence="4">EP-1</strain>
        <tissue evidence="4">Whole</tissue>
    </source>
</reference>
<dbReference type="PANTHER" id="PTHR10869">
    <property type="entry name" value="PROLYL 4-HYDROXYLASE ALPHA SUBUNIT"/>
    <property type="match status" value="1"/>
</dbReference>
<comment type="caution">
    <text evidence="4">The sequence shown here is derived from an EMBL/GenBank/DDBJ whole genome shotgun (WGS) entry which is preliminary data.</text>
</comment>
<keyword evidence="2" id="KW-0847">Vitamin C</keyword>
<keyword evidence="4" id="KW-0560">Oxidoreductase</keyword>
<dbReference type="InterPro" id="IPR045054">
    <property type="entry name" value="P4HA-like"/>
</dbReference>
<evidence type="ECO:0000313" key="5">
    <source>
        <dbReference type="Proteomes" id="UP001381693"/>
    </source>
</evidence>
<keyword evidence="1" id="KW-0479">Metal-binding</keyword>
<dbReference type="Proteomes" id="UP001381693">
    <property type="component" value="Unassembled WGS sequence"/>
</dbReference>
<dbReference type="EMBL" id="JAXCGZ010000180">
    <property type="protein sequence ID" value="KAK7086466.1"/>
    <property type="molecule type" value="Genomic_DNA"/>
</dbReference>
<dbReference type="PANTHER" id="PTHR10869:SF244">
    <property type="entry name" value="PROLYL 4-HYDROXYLASE SUBUNIT ALPHA-2"/>
    <property type="match status" value="1"/>
</dbReference>